<reference evidence="3" key="1">
    <citation type="journal article" date="2019" name="Int. J. Syst. Evol. Microbiol.">
        <title>The Global Catalogue of Microorganisms (GCM) 10K type strain sequencing project: providing services to taxonomists for standard genome sequencing and annotation.</title>
        <authorList>
            <consortium name="The Broad Institute Genomics Platform"/>
            <consortium name="The Broad Institute Genome Sequencing Center for Infectious Disease"/>
            <person name="Wu L."/>
            <person name="Ma J."/>
        </authorList>
    </citation>
    <scope>NUCLEOTIDE SEQUENCE [LARGE SCALE GENOMIC DNA]</scope>
    <source>
        <strain evidence="3">CCUG 56042</strain>
    </source>
</reference>
<dbReference type="InterPro" id="IPR017926">
    <property type="entry name" value="GATASE"/>
</dbReference>
<dbReference type="Gene3D" id="3.40.50.880">
    <property type="match status" value="1"/>
</dbReference>
<dbReference type="NCBIfam" id="NF005458">
    <property type="entry name" value="PRK07053.1"/>
    <property type="match status" value="1"/>
</dbReference>
<dbReference type="PROSITE" id="PS51273">
    <property type="entry name" value="GATASE_TYPE_1"/>
    <property type="match status" value="1"/>
</dbReference>
<dbReference type="InterPro" id="IPR044992">
    <property type="entry name" value="ChyE-like"/>
</dbReference>
<dbReference type="CDD" id="cd01741">
    <property type="entry name" value="GATase1_1"/>
    <property type="match status" value="1"/>
</dbReference>
<dbReference type="PANTHER" id="PTHR42695:SF5">
    <property type="entry name" value="GLUTAMINE AMIDOTRANSFERASE YLR126C-RELATED"/>
    <property type="match status" value="1"/>
</dbReference>
<keyword evidence="2" id="KW-0315">Glutamine amidotransferase</keyword>
<accession>A0ABW0J8B7</accession>
<dbReference type="InterPro" id="IPR029062">
    <property type="entry name" value="Class_I_gatase-like"/>
</dbReference>
<evidence type="ECO:0000313" key="2">
    <source>
        <dbReference type="EMBL" id="MFC5429217.1"/>
    </source>
</evidence>
<gene>
    <name evidence="2" type="ORF">ACFPTO_10460</name>
</gene>
<proteinExistence type="predicted"/>
<dbReference type="PANTHER" id="PTHR42695">
    <property type="entry name" value="GLUTAMINE AMIDOTRANSFERASE YLR126C-RELATED"/>
    <property type="match status" value="1"/>
</dbReference>
<comment type="caution">
    <text evidence="2">The sequence shown here is derived from an EMBL/GenBank/DDBJ whole genome shotgun (WGS) entry which is preliminary data.</text>
</comment>
<organism evidence="2 3">
    <name type="scientific">Paraburkholderia denitrificans</name>
    <dbReference type="NCBI Taxonomy" id="694025"/>
    <lineage>
        <taxon>Bacteria</taxon>
        <taxon>Pseudomonadati</taxon>
        <taxon>Pseudomonadota</taxon>
        <taxon>Betaproteobacteria</taxon>
        <taxon>Burkholderiales</taxon>
        <taxon>Burkholderiaceae</taxon>
        <taxon>Paraburkholderia</taxon>
    </lineage>
</organism>
<dbReference type="Proteomes" id="UP001596103">
    <property type="component" value="Unassembled WGS sequence"/>
</dbReference>
<dbReference type="RefSeq" id="WP_377711302.1">
    <property type="nucleotide sequence ID" value="NZ_JBHSMP010000013.1"/>
</dbReference>
<sequence length="250" mass="26882">MNREVLAVRHVYFEDLGSFERVLGERGRPVRYVDVGFARIGALNPVAASLMVILGGPINACDDARYPTLAALAALIEKRIHAGLPTLGICLGAQLIARVLGARVYRAAEAEIGWTPLTLTDAGRASPLRHLDGAATSMLHWHGDTFDLPAGATRLASTPRCENQAFAWGNHVLGLQCHPEVRADRFEPWLIGHAAEIDHAGVDVNALRAETAQHGPHLEQQASRMFGDWLDAVDARAADAASVAATVNRP</sequence>
<evidence type="ECO:0000313" key="3">
    <source>
        <dbReference type="Proteomes" id="UP001596103"/>
    </source>
</evidence>
<dbReference type="SUPFAM" id="SSF52317">
    <property type="entry name" value="Class I glutamine amidotransferase-like"/>
    <property type="match status" value="1"/>
</dbReference>
<dbReference type="Pfam" id="PF00117">
    <property type="entry name" value="GATase"/>
    <property type="match status" value="1"/>
</dbReference>
<protein>
    <submittedName>
        <fullName evidence="2">Glutamine amidotransferase</fullName>
    </submittedName>
</protein>
<keyword evidence="3" id="KW-1185">Reference proteome</keyword>
<evidence type="ECO:0000259" key="1">
    <source>
        <dbReference type="Pfam" id="PF00117"/>
    </source>
</evidence>
<feature type="domain" description="Glutamine amidotransferase" evidence="1">
    <location>
        <begin position="47"/>
        <end position="187"/>
    </location>
</feature>
<name>A0ABW0J8B7_9BURK</name>
<dbReference type="EMBL" id="JBHSMP010000013">
    <property type="protein sequence ID" value="MFC5429217.1"/>
    <property type="molecule type" value="Genomic_DNA"/>
</dbReference>